<name>A0ABQ4P8E7_9GAMM</name>
<dbReference type="NCBIfam" id="NF008109">
    <property type="entry name" value="PRK10856.1"/>
    <property type="match status" value="1"/>
</dbReference>
<gene>
    <name evidence="3" type="primary">rodZ</name>
    <name evidence="3" type="ORF">TUM4630_07950</name>
</gene>
<dbReference type="PANTHER" id="PTHR34475">
    <property type="match status" value="1"/>
</dbReference>
<dbReference type="SUPFAM" id="SSF47413">
    <property type="entry name" value="lambda repressor-like DNA-binding domains"/>
    <property type="match status" value="1"/>
</dbReference>
<sequence>MTDDKIDMLNSDDNSTHPAPKLGELLKLAREKQGLSVAQMADLLHLRPSIVIDIEADNFDNIASVTYAKGYIKNYARIVGLNKQELDEALAHHFPVINAPTMQSFSRKTTRQARDGRLMMVTYFIIFVLLALLVLWWVQKSDMAAVDLSQLTAEEVADISLEASANPTGTLFDAGQQLIKADEIAEDVVTPEELNAPSSSVAQSMVSGANDSGTAVTETEGMTERASETAIAPPAAIIQTPVSSSNSQGASTASAVAMNLSDDCWIKVTDAQGKTLVNGLKKAGSQLNVFGQEPFKVILGAPQSLTLSINGKNIDLAKFPKGRVARLTLTSSANL</sequence>
<dbReference type="Proteomes" id="UP000761574">
    <property type="component" value="Unassembled WGS sequence"/>
</dbReference>
<accession>A0ABQ4P8E7</accession>
<keyword evidence="1" id="KW-1133">Transmembrane helix</keyword>
<comment type="caution">
    <text evidence="3">The sequence shown here is derived from an EMBL/GenBank/DDBJ whole genome shotgun (WGS) entry which is preliminary data.</text>
</comment>
<dbReference type="Pfam" id="PF13464">
    <property type="entry name" value="RodZ_C"/>
    <property type="match status" value="1"/>
</dbReference>
<dbReference type="PANTHER" id="PTHR34475:SF1">
    <property type="entry name" value="CYTOSKELETON PROTEIN RODZ"/>
    <property type="match status" value="1"/>
</dbReference>
<evidence type="ECO:0000259" key="2">
    <source>
        <dbReference type="PROSITE" id="PS50943"/>
    </source>
</evidence>
<keyword evidence="4" id="KW-1185">Reference proteome</keyword>
<dbReference type="InterPro" id="IPR010982">
    <property type="entry name" value="Lambda_DNA-bd_dom_sf"/>
</dbReference>
<evidence type="ECO:0000313" key="3">
    <source>
        <dbReference type="EMBL" id="GIU43804.1"/>
    </source>
</evidence>
<protein>
    <submittedName>
        <fullName evidence="3">Membrane protein</fullName>
    </submittedName>
</protein>
<evidence type="ECO:0000313" key="4">
    <source>
        <dbReference type="Proteomes" id="UP000761574"/>
    </source>
</evidence>
<feature type="transmembrane region" description="Helical" evidence="1">
    <location>
        <begin position="118"/>
        <end position="138"/>
    </location>
</feature>
<dbReference type="Gene3D" id="1.10.260.40">
    <property type="entry name" value="lambda repressor-like DNA-binding domains"/>
    <property type="match status" value="1"/>
</dbReference>
<evidence type="ECO:0000256" key="1">
    <source>
        <dbReference type="SAM" id="Phobius"/>
    </source>
</evidence>
<proteinExistence type="predicted"/>
<dbReference type="InterPro" id="IPR050400">
    <property type="entry name" value="Bact_Cytoskel_RodZ"/>
</dbReference>
<dbReference type="Pfam" id="PF13413">
    <property type="entry name" value="HTH_25"/>
    <property type="match status" value="1"/>
</dbReference>
<dbReference type="PROSITE" id="PS50943">
    <property type="entry name" value="HTH_CROC1"/>
    <property type="match status" value="1"/>
</dbReference>
<keyword evidence="1" id="KW-0812">Transmembrane</keyword>
<dbReference type="CDD" id="cd00093">
    <property type="entry name" value="HTH_XRE"/>
    <property type="match status" value="1"/>
</dbReference>
<dbReference type="RefSeq" id="WP_119977446.1">
    <property type="nucleotide sequence ID" value="NZ_BPFB01000007.1"/>
</dbReference>
<dbReference type="InterPro" id="IPR001387">
    <property type="entry name" value="Cro/C1-type_HTH"/>
</dbReference>
<reference evidence="3 4" key="1">
    <citation type="submission" date="2021-05" db="EMBL/GenBank/DDBJ databases">
        <title>Molecular characterization for Shewanella algae harboring chromosomal blaOXA-55-like strains isolated from clinical and environment sample.</title>
        <authorList>
            <person name="Ohama Y."/>
            <person name="Aoki K."/>
            <person name="Harada S."/>
            <person name="Moriya K."/>
            <person name="Ishii Y."/>
            <person name="Tateda K."/>
        </authorList>
    </citation>
    <scope>NUCLEOTIDE SEQUENCE [LARGE SCALE GENOMIC DNA]</scope>
    <source>
        <strain evidence="3 4">LMG 23746</strain>
    </source>
</reference>
<keyword evidence="1" id="KW-0472">Membrane</keyword>
<feature type="domain" description="HTH cro/C1-type" evidence="2">
    <location>
        <begin position="26"/>
        <end position="55"/>
    </location>
</feature>
<dbReference type="EMBL" id="BPFB01000007">
    <property type="protein sequence ID" value="GIU43804.1"/>
    <property type="molecule type" value="Genomic_DNA"/>
</dbReference>
<dbReference type="InterPro" id="IPR025194">
    <property type="entry name" value="RodZ-like_C"/>
</dbReference>
<organism evidence="3 4">
    <name type="scientific">Shewanella algidipiscicola</name>
    <dbReference type="NCBI Taxonomy" id="614070"/>
    <lineage>
        <taxon>Bacteria</taxon>
        <taxon>Pseudomonadati</taxon>
        <taxon>Pseudomonadota</taxon>
        <taxon>Gammaproteobacteria</taxon>
        <taxon>Alteromonadales</taxon>
        <taxon>Shewanellaceae</taxon>
        <taxon>Shewanella</taxon>
    </lineage>
</organism>